<dbReference type="Proteomes" id="UP000789759">
    <property type="component" value="Unassembled WGS sequence"/>
</dbReference>
<reference evidence="6" key="1">
    <citation type="submission" date="2021-06" db="EMBL/GenBank/DDBJ databases">
        <authorList>
            <person name="Kallberg Y."/>
            <person name="Tangrot J."/>
            <person name="Rosling A."/>
        </authorList>
    </citation>
    <scope>NUCLEOTIDE SEQUENCE</scope>
    <source>
        <strain evidence="6">FL966</strain>
    </source>
</reference>
<protein>
    <submittedName>
        <fullName evidence="6">5817_t:CDS:1</fullName>
    </submittedName>
</protein>
<keyword evidence="5" id="KW-0539">Nucleus</keyword>
<dbReference type="InterPro" id="IPR012337">
    <property type="entry name" value="RNaseH-like_sf"/>
</dbReference>
<keyword evidence="2" id="KW-0479">Metal-binding</keyword>
<dbReference type="PANTHER" id="PTHR46481:SF10">
    <property type="entry name" value="ZINC FINGER BED DOMAIN-CONTAINING PROTEIN 39"/>
    <property type="match status" value="1"/>
</dbReference>
<keyword evidence="7" id="KW-1185">Reference proteome</keyword>
<evidence type="ECO:0000256" key="1">
    <source>
        <dbReference type="ARBA" id="ARBA00004123"/>
    </source>
</evidence>
<dbReference type="AlphaFoldDB" id="A0A9N9KIQ1"/>
<evidence type="ECO:0000256" key="2">
    <source>
        <dbReference type="ARBA" id="ARBA00022723"/>
    </source>
</evidence>
<comment type="caution">
    <text evidence="6">The sequence shown here is derived from an EMBL/GenBank/DDBJ whole genome shotgun (WGS) entry which is preliminary data.</text>
</comment>
<evidence type="ECO:0000313" key="7">
    <source>
        <dbReference type="Proteomes" id="UP000789759"/>
    </source>
</evidence>
<feature type="non-terminal residue" evidence="6">
    <location>
        <position position="262"/>
    </location>
</feature>
<proteinExistence type="predicted"/>
<dbReference type="SUPFAM" id="SSF53098">
    <property type="entry name" value="Ribonuclease H-like"/>
    <property type="match status" value="1"/>
</dbReference>
<feature type="non-terminal residue" evidence="6">
    <location>
        <position position="1"/>
    </location>
</feature>
<evidence type="ECO:0000313" key="6">
    <source>
        <dbReference type="EMBL" id="CAG8833740.1"/>
    </source>
</evidence>
<accession>A0A9N9KIQ1</accession>
<dbReference type="GO" id="GO:0005634">
    <property type="term" value="C:nucleus"/>
    <property type="evidence" value="ECO:0007669"/>
    <property type="project" value="UniProtKB-SubCell"/>
</dbReference>
<organism evidence="6 7">
    <name type="scientific">Cetraspora pellucida</name>
    <dbReference type="NCBI Taxonomy" id="1433469"/>
    <lineage>
        <taxon>Eukaryota</taxon>
        <taxon>Fungi</taxon>
        <taxon>Fungi incertae sedis</taxon>
        <taxon>Mucoromycota</taxon>
        <taxon>Glomeromycotina</taxon>
        <taxon>Glomeromycetes</taxon>
        <taxon>Diversisporales</taxon>
        <taxon>Gigasporaceae</taxon>
        <taxon>Cetraspora</taxon>
    </lineage>
</organism>
<dbReference type="GO" id="GO:0008270">
    <property type="term" value="F:zinc ion binding"/>
    <property type="evidence" value="ECO:0007669"/>
    <property type="project" value="UniProtKB-KW"/>
</dbReference>
<dbReference type="EMBL" id="CAJVQA010071673">
    <property type="protein sequence ID" value="CAG8833740.1"/>
    <property type="molecule type" value="Genomic_DNA"/>
</dbReference>
<comment type="subcellular location">
    <subcellularLocation>
        <location evidence="1">Nucleus</location>
    </subcellularLocation>
</comment>
<dbReference type="InterPro" id="IPR052035">
    <property type="entry name" value="ZnF_BED_domain_contain"/>
</dbReference>
<dbReference type="PANTHER" id="PTHR46481">
    <property type="entry name" value="ZINC FINGER BED DOMAIN-CONTAINING PROTEIN 4"/>
    <property type="match status" value="1"/>
</dbReference>
<name>A0A9N9KIQ1_9GLOM</name>
<evidence type="ECO:0000256" key="5">
    <source>
        <dbReference type="ARBA" id="ARBA00023242"/>
    </source>
</evidence>
<keyword evidence="4" id="KW-0862">Zinc</keyword>
<dbReference type="OrthoDB" id="2432695at2759"/>
<gene>
    <name evidence="6" type="ORF">CPELLU_LOCUS21019</name>
</gene>
<evidence type="ECO:0000256" key="4">
    <source>
        <dbReference type="ARBA" id="ARBA00022833"/>
    </source>
</evidence>
<sequence>VPELNIKKKSTDTLKNEQSNHREQFDQGKLVIMIKQWIIKHNRPFFLVEDDGFKLIISYLEPEAKVPSADSIKRHLMNVFEYERGIIQKKLQEVPGGVSLTTDIWTTSTYEKSFMAITIHFLDSSWHMKHLLLDFVHMDGAHTGAAISNSFEECLQSMGVISKLVAITHDNASSNITFLSIFSNSVRQNGIQFDDTQQSIRCFGHILNLAMQSLLGHIGNEVEKLRTLIKSIRGSRILRKKFKIACQINNINVLKPILDTTT</sequence>
<keyword evidence="3" id="KW-0863">Zinc-finger</keyword>
<dbReference type="SUPFAM" id="SSF140996">
    <property type="entry name" value="Hermes dimerisation domain"/>
    <property type="match status" value="1"/>
</dbReference>
<evidence type="ECO:0000256" key="3">
    <source>
        <dbReference type="ARBA" id="ARBA00022771"/>
    </source>
</evidence>